<dbReference type="SMART" id="SM00850">
    <property type="entry name" value="LytTR"/>
    <property type="match status" value="1"/>
</dbReference>
<evidence type="ECO:0000256" key="1">
    <source>
        <dbReference type="ARBA" id="ARBA00000822"/>
    </source>
</evidence>
<accession>A0ABY6DS42</accession>
<evidence type="ECO:0000259" key="5">
    <source>
        <dbReference type="PROSITE" id="PS51910"/>
    </source>
</evidence>
<evidence type="ECO:0000313" key="7">
    <source>
        <dbReference type="Proteomes" id="UP001061302"/>
    </source>
</evidence>
<keyword evidence="3" id="KW-0624">Polysaccharide degradation</keyword>
<dbReference type="SUPFAM" id="SSF51445">
    <property type="entry name" value="(Trans)glycosidases"/>
    <property type="match status" value="1"/>
</dbReference>
<feature type="domain" description="HTH LytTR-type" evidence="4">
    <location>
        <begin position="690"/>
        <end position="756"/>
    </location>
</feature>
<dbReference type="SUPFAM" id="SSF54556">
    <property type="entry name" value="Chitinase insertion domain"/>
    <property type="match status" value="1"/>
</dbReference>
<dbReference type="InterPro" id="IPR007492">
    <property type="entry name" value="LytTR_DNA-bd_dom"/>
</dbReference>
<dbReference type="PROSITE" id="PS51910">
    <property type="entry name" value="GH18_2"/>
    <property type="match status" value="1"/>
</dbReference>
<protein>
    <recommendedName>
        <fullName evidence="2">chitinase</fullName>
        <ecNumber evidence="2">3.2.1.14</ecNumber>
    </recommendedName>
</protein>
<dbReference type="PANTHER" id="PTHR11177">
    <property type="entry name" value="CHITINASE"/>
    <property type="match status" value="1"/>
</dbReference>
<dbReference type="Pfam" id="PF04397">
    <property type="entry name" value="LytTR"/>
    <property type="match status" value="1"/>
</dbReference>
<reference evidence="6" key="1">
    <citation type="submission" date="2022-10" db="EMBL/GenBank/DDBJ databases">
        <title>Chitiniphilus purpureus sp. nov., a novel chitin-degrading bacterium isolated from crawfish pond sediment.</title>
        <authorList>
            <person name="Li K."/>
        </authorList>
    </citation>
    <scope>NUCLEOTIDE SEQUENCE</scope>
    <source>
        <strain evidence="6">CD1</strain>
    </source>
</reference>
<dbReference type="Gene3D" id="3.10.50.10">
    <property type="match status" value="1"/>
</dbReference>
<dbReference type="Pfam" id="PF00704">
    <property type="entry name" value="Glyco_hydro_18"/>
    <property type="match status" value="1"/>
</dbReference>
<dbReference type="PROSITE" id="PS50930">
    <property type="entry name" value="HTH_LYTTR"/>
    <property type="match status" value="1"/>
</dbReference>
<dbReference type="PANTHER" id="PTHR11177:SF317">
    <property type="entry name" value="CHITINASE 12-RELATED"/>
    <property type="match status" value="1"/>
</dbReference>
<keyword evidence="6" id="KW-0378">Hydrolase</keyword>
<keyword evidence="3" id="KW-0146">Chitin degradation</keyword>
<evidence type="ECO:0000256" key="3">
    <source>
        <dbReference type="ARBA" id="ARBA00023024"/>
    </source>
</evidence>
<comment type="catalytic activity">
    <reaction evidence="1">
        <text>Random endo-hydrolysis of N-acetyl-beta-D-glucosaminide (1-&gt;4)-beta-linkages in chitin and chitodextrins.</text>
        <dbReference type="EC" id="3.2.1.14"/>
    </reaction>
</comment>
<gene>
    <name evidence="6" type="ORF">N8I74_07480</name>
</gene>
<dbReference type="EMBL" id="CP106753">
    <property type="protein sequence ID" value="UXY16847.1"/>
    <property type="molecule type" value="Genomic_DNA"/>
</dbReference>
<dbReference type="Gene3D" id="2.40.50.1020">
    <property type="entry name" value="LytTr DNA-binding domain"/>
    <property type="match status" value="1"/>
</dbReference>
<dbReference type="SMART" id="SM00636">
    <property type="entry name" value="Glyco_18"/>
    <property type="match status" value="1"/>
</dbReference>
<dbReference type="InterPro" id="IPR011583">
    <property type="entry name" value="Chitinase_II/V-like_cat"/>
</dbReference>
<evidence type="ECO:0000313" key="6">
    <source>
        <dbReference type="EMBL" id="UXY16847.1"/>
    </source>
</evidence>
<name>A0ABY6DS42_9NEIS</name>
<keyword evidence="3" id="KW-0119">Carbohydrate metabolism</keyword>
<dbReference type="Gene3D" id="3.20.20.80">
    <property type="entry name" value="Glycosidases"/>
    <property type="match status" value="1"/>
</dbReference>
<feature type="domain" description="GH18" evidence="5">
    <location>
        <begin position="28"/>
        <end position="400"/>
    </location>
</feature>
<organism evidence="6 7">
    <name type="scientific">Chitiniphilus purpureus</name>
    <dbReference type="NCBI Taxonomy" id="2981137"/>
    <lineage>
        <taxon>Bacteria</taxon>
        <taxon>Pseudomonadati</taxon>
        <taxon>Pseudomonadota</taxon>
        <taxon>Betaproteobacteria</taxon>
        <taxon>Neisseriales</taxon>
        <taxon>Chitinibacteraceae</taxon>
        <taxon>Chitiniphilus</taxon>
    </lineage>
</organism>
<evidence type="ECO:0000259" key="4">
    <source>
        <dbReference type="PROSITE" id="PS50930"/>
    </source>
</evidence>
<dbReference type="Proteomes" id="UP001061302">
    <property type="component" value="Chromosome"/>
</dbReference>
<dbReference type="InterPro" id="IPR050314">
    <property type="entry name" value="Glycosyl_Hydrlase_18"/>
</dbReference>
<dbReference type="RefSeq" id="WP_263126252.1">
    <property type="nucleotide sequence ID" value="NZ_CP106753.1"/>
</dbReference>
<dbReference type="InterPro" id="IPR029070">
    <property type="entry name" value="Chitinase_insertion_sf"/>
</dbReference>
<dbReference type="GO" id="GO:0016787">
    <property type="term" value="F:hydrolase activity"/>
    <property type="evidence" value="ECO:0007669"/>
    <property type="project" value="UniProtKB-KW"/>
</dbReference>
<keyword evidence="7" id="KW-1185">Reference proteome</keyword>
<dbReference type="EC" id="3.2.1.14" evidence="2"/>
<dbReference type="InterPro" id="IPR001223">
    <property type="entry name" value="Glyco_hydro18_cat"/>
</dbReference>
<sequence length="761" mass="83236">MRARDCWHLIILVLLTGLTGTPLLADEPVVAGYFASWATYHRPAPFERIAFERLTHLIYAHAIPQADGTVQPGDFVADFSHAYPPSGHLPGARGTYARLRQVRALYPRLRTLISIGGWNDSTHFPQLAANPSLRRSFARNLVAFMSQHGFDGAVIDWRYPATGGASWLRSTPADSANLVALLATLRAAAVAARPERPYLLVLTLGGKPAQITPLDLHALARQTDFLLLLAYDYAGPWRRTTGHGAPLHAAAGGVADAMAVLERRGIPGRKLVLGITNQGNAWTGVPAQNNGLAQLAGGALPGSWDDERSGPSGVLDHDEVLALKSDARFVEHWDEWANASSLYNPERKLFVTYESPRSLSAKLSLADAHGYRGVALWELSGDSVGRHSLLRQIHLHYAPVAGRWQNLREAWGARPGWIDLLAASLATAALLLLAARGWWLHLLERHQLQAAGQLRAIVTALLPALQAARQSTLTERIAADDSPQWAPLQQSLSRLQAHATVLAPAATVAAPASDAAPQPDADPPTGVTRLDELNAMLARLGEQNTAERMLEVVMAFLARQPRVAGVALLQDGTSLQADGEMVQGAPGVVHAGVHWRADRRQAWLNADDGSDFQLALVFHEPADAEDEALLHHLAQQIALVRRHLTALTRHPHVLAELYEIASRRDRLLFIRADKGYSGLHTADGGLPLHITLRLRVIRRYFGDDTLLQVHRSYLVNPRKVTRAEHVGKGQYELLLGTQRVPVSRPALARLRAVHPHWFMLP</sequence>
<dbReference type="InterPro" id="IPR017853">
    <property type="entry name" value="GH"/>
</dbReference>
<proteinExistence type="predicted"/>
<evidence type="ECO:0000256" key="2">
    <source>
        <dbReference type="ARBA" id="ARBA00012729"/>
    </source>
</evidence>